<accession>A0ABX1PRM3</accession>
<comment type="caution">
    <text evidence="1">The sequence shown here is derived from an EMBL/GenBank/DDBJ whole genome shotgun (WGS) entry which is preliminary data.</text>
</comment>
<gene>
    <name evidence="1" type="ORF">GO606_14665</name>
</gene>
<organism evidence="1 2">
    <name type="scientific">Aromatoleum anaerobium</name>
    <dbReference type="NCBI Taxonomy" id="182180"/>
    <lineage>
        <taxon>Bacteria</taxon>
        <taxon>Pseudomonadati</taxon>
        <taxon>Pseudomonadota</taxon>
        <taxon>Betaproteobacteria</taxon>
        <taxon>Rhodocyclales</taxon>
        <taxon>Rhodocyclaceae</taxon>
        <taxon>Aromatoleum</taxon>
    </lineage>
</organism>
<proteinExistence type="predicted"/>
<evidence type="ECO:0000313" key="2">
    <source>
        <dbReference type="Proteomes" id="UP000615989"/>
    </source>
</evidence>
<keyword evidence="2" id="KW-1185">Reference proteome</keyword>
<dbReference type="Proteomes" id="UP000615989">
    <property type="component" value="Unassembled WGS sequence"/>
</dbReference>
<reference evidence="1" key="1">
    <citation type="submission" date="2019-12" db="EMBL/GenBank/DDBJ databases">
        <title>Comparative genomics gives insights into the taxonomy of the Azoarcus-Aromatoleum group and reveals separate origins of nif in the plant-associated Azoarcus and non-plant-associated Aromatoleum sub-groups.</title>
        <authorList>
            <person name="Lafos M."/>
            <person name="Maluk M."/>
            <person name="Batista M."/>
            <person name="Junghare M."/>
            <person name="Carmona M."/>
            <person name="Faoro H."/>
            <person name="Cruz L.M."/>
            <person name="Battistoni F."/>
            <person name="De Souza E."/>
            <person name="Pedrosa F."/>
            <person name="Chen W.-M."/>
            <person name="Poole P.S."/>
            <person name="Dixon R.A."/>
            <person name="James E.K."/>
        </authorList>
    </citation>
    <scope>NUCLEOTIDE SEQUENCE</scope>
    <source>
        <strain evidence="1">LuFRes1</strain>
    </source>
</reference>
<sequence length="116" mass="13213">MIIRQMEFDREAQFAPAVTRPAPATLALSHFVDGFGDSLLEAVRRQNPPVYDGKPDPHRHARMDRLARQPFPAQREAVGASIGRMRIERLNDAVWREQGSLAQLCLDLRFRHRSGP</sequence>
<dbReference type="RefSeq" id="WP_169119279.1">
    <property type="nucleotide sequence ID" value="NZ_WTVG02000040.1"/>
</dbReference>
<evidence type="ECO:0000313" key="1">
    <source>
        <dbReference type="EMBL" id="NMG25937.1"/>
    </source>
</evidence>
<dbReference type="EMBL" id="WTVG01000047">
    <property type="protein sequence ID" value="NMG25937.1"/>
    <property type="molecule type" value="Genomic_DNA"/>
</dbReference>
<name>A0ABX1PRM3_9RHOO</name>
<protein>
    <submittedName>
        <fullName evidence="1">Uncharacterized protein</fullName>
    </submittedName>
</protein>